<dbReference type="Proteomes" id="UP000075886">
    <property type="component" value="Unassembled WGS sequence"/>
</dbReference>
<accession>A0A182QWE6</accession>
<feature type="compositionally biased region" description="Basic residues" evidence="11">
    <location>
        <begin position="162"/>
        <end position="192"/>
    </location>
</feature>
<evidence type="ECO:0000313" key="14">
    <source>
        <dbReference type="EnsemblMetazoa" id="AFAF018214-PA"/>
    </source>
</evidence>
<sequence length="496" mass="54919">MMFSSLPTAAQERGQDMSQSPVSSPELIDPRYNHMRLPASSSRILYDVPCKVCRDHSSGKHYGIYACDGCAGFFKRSIRRSRQYVCKSKSEVACVVDKTHRNQCRACRLKKCFEVGMNKDAVQHERGPRSSTLRKQMALFIAKDSPLRHDLLLTAGGLPLHPGHHHHHGHGHHHHNHHHHHHHHHGHHHQHRFEHGQPPVGLDLSLGRNPFLTPPPSVVAPIPATAVPPYALAQPGTPQTGAAQPPPPPPPPSSLAASATAGALFQATHPLVAVDAIRESAAQLLFMNVNFLKSLTPFAQLPMADQLVLFEESWREFFILAVAQYLAPINFSQLLLAYEYLHTGRTDGTPAVSEFLLKEVEIFQEILAQLAALRVDANEYVYLRAIVLYKSEFDAETSISSVSSDGSDVTTASSAASAKSIGEIATVRALEESAREALATYISTCRPGPTNRYRALLQLLPALRNVSSYTIEELFFRRNIGPAPLLKLLLDFYRQK</sequence>
<dbReference type="STRING" id="69004.A0A182QWE6"/>
<evidence type="ECO:0000313" key="15">
    <source>
        <dbReference type="Proteomes" id="UP000075886"/>
    </source>
</evidence>
<evidence type="ECO:0000256" key="11">
    <source>
        <dbReference type="SAM" id="MobiDB-lite"/>
    </source>
</evidence>
<feature type="region of interest" description="Disordered" evidence="11">
    <location>
        <begin position="1"/>
        <end position="29"/>
    </location>
</feature>
<evidence type="ECO:0000256" key="2">
    <source>
        <dbReference type="ARBA" id="ARBA00022723"/>
    </source>
</evidence>
<name>A0A182QWE6_9DIPT</name>
<dbReference type="Pfam" id="PF00105">
    <property type="entry name" value="zf-C4"/>
    <property type="match status" value="1"/>
</dbReference>
<dbReference type="Gene3D" id="1.10.565.10">
    <property type="entry name" value="Retinoid X Receptor"/>
    <property type="match status" value="1"/>
</dbReference>
<dbReference type="InterPro" id="IPR013088">
    <property type="entry name" value="Znf_NHR/GATA"/>
</dbReference>
<feature type="domain" description="Nuclear receptor" evidence="12">
    <location>
        <begin position="47"/>
        <end position="124"/>
    </location>
</feature>
<dbReference type="GO" id="GO:0003700">
    <property type="term" value="F:DNA-binding transcription factor activity"/>
    <property type="evidence" value="ECO:0007669"/>
    <property type="project" value="InterPro"/>
</dbReference>
<evidence type="ECO:0000256" key="5">
    <source>
        <dbReference type="ARBA" id="ARBA00023015"/>
    </source>
</evidence>
<feature type="domain" description="NR LBD" evidence="13">
    <location>
        <begin position="245"/>
        <end position="496"/>
    </location>
</feature>
<dbReference type="InterPro" id="IPR035500">
    <property type="entry name" value="NHR-like_dom_sf"/>
</dbReference>
<dbReference type="PROSITE" id="PS51030">
    <property type="entry name" value="NUCLEAR_REC_DBD_2"/>
    <property type="match status" value="1"/>
</dbReference>
<keyword evidence="15" id="KW-1185">Reference proteome</keyword>
<dbReference type="EMBL" id="AXCN02002450">
    <property type="status" value="NOT_ANNOTATED_CDS"/>
    <property type="molecule type" value="Genomic_DNA"/>
</dbReference>
<dbReference type="GO" id="GO:0000122">
    <property type="term" value="P:negative regulation of transcription by RNA polymerase II"/>
    <property type="evidence" value="ECO:0007669"/>
    <property type="project" value="UniProtKB-ARBA"/>
</dbReference>
<dbReference type="InterPro" id="IPR050274">
    <property type="entry name" value="Nuclear_hormone_rcpt_NR2"/>
</dbReference>
<evidence type="ECO:0000256" key="10">
    <source>
        <dbReference type="RuleBase" id="RU004334"/>
    </source>
</evidence>
<evidence type="ECO:0000259" key="12">
    <source>
        <dbReference type="PROSITE" id="PS51030"/>
    </source>
</evidence>
<evidence type="ECO:0000256" key="8">
    <source>
        <dbReference type="ARBA" id="ARBA00023170"/>
    </source>
</evidence>
<dbReference type="Pfam" id="PF00104">
    <property type="entry name" value="Hormone_recep"/>
    <property type="match status" value="1"/>
</dbReference>
<comment type="similarity">
    <text evidence="10">Belongs to the nuclear hormone receptor family.</text>
</comment>
<dbReference type="PROSITE" id="PS00031">
    <property type="entry name" value="NUCLEAR_REC_DBD_1"/>
    <property type="match status" value="1"/>
</dbReference>
<dbReference type="PANTHER" id="PTHR24083">
    <property type="entry name" value="NUCLEAR HORMONE RECEPTOR"/>
    <property type="match status" value="1"/>
</dbReference>
<evidence type="ECO:0000256" key="9">
    <source>
        <dbReference type="ARBA" id="ARBA00023242"/>
    </source>
</evidence>
<dbReference type="FunFam" id="3.30.50.10:FF:000019">
    <property type="entry name" value="Nuclear receptor subfamily 2 group E member"/>
    <property type="match status" value="1"/>
</dbReference>
<feature type="compositionally biased region" description="Pro residues" evidence="11">
    <location>
        <begin position="244"/>
        <end position="253"/>
    </location>
</feature>
<feature type="region of interest" description="Disordered" evidence="11">
    <location>
        <begin position="230"/>
        <end position="257"/>
    </location>
</feature>
<dbReference type="InterPro" id="IPR000536">
    <property type="entry name" value="Nucl_hrmn_rcpt_lig-bd"/>
</dbReference>
<organism evidence="14 15">
    <name type="scientific">Anopheles farauti</name>
    <dbReference type="NCBI Taxonomy" id="69004"/>
    <lineage>
        <taxon>Eukaryota</taxon>
        <taxon>Metazoa</taxon>
        <taxon>Ecdysozoa</taxon>
        <taxon>Arthropoda</taxon>
        <taxon>Hexapoda</taxon>
        <taxon>Insecta</taxon>
        <taxon>Pterygota</taxon>
        <taxon>Neoptera</taxon>
        <taxon>Endopterygota</taxon>
        <taxon>Diptera</taxon>
        <taxon>Nematocera</taxon>
        <taxon>Culicoidea</taxon>
        <taxon>Culicidae</taxon>
        <taxon>Anophelinae</taxon>
        <taxon>Anopheles</taxon>
    </lineage>
</organism>
<keyword evidence="2 10" id="KW-0479">Metal-binding</keyword>
<dbReference type="SMART" id="SM00430">
    <property type="entry name" value="HOLI"/>
    <property type="match status" value="1"/>
</dbReference>
<dbReference type="GO" id="GO:0005634">
    <property type="term" value="C:nucleus"/>
    <property type="evidence" value="ECO:0007669"/>
    <property type="project" value="UniProtKB-SubCell"/>
</dbReference>
<dbReference type="Gene3D" id="3.30.50.10">
    <property type="entry name" value="Erythroid Transcription Factor GATA-1, subunit A"/>
    <property type="match status" value="1"/>
</dbReference>
<keyword evidence="4 10" id="KW-0862">Zinc</keyword>
<dbReference type="GO" id="GO:0043565">
    <property type="term" value="F:sequence-specific DNA binding"/>
    <property type="evidence" value="ECO:0007669"/>
    <property type="project" value="InterPro"/>
</dbReference>
<dbReference type="PRINTS" id="PR00047">
    <property type="entry name" value="STROIDFINGER"/>
</dbReference>
<evidence type="ECO:0008006" key="16">
    <source>
        <dbReference type="Google" id="ProtNLM"/>
    </source>
</evidence>
<dbReference type="VEuPathDB" id="VectorBase:AFAF018214"/>
<keyword evidence="6 10" id="KW-0238">DNA-binding</keyword>
<dbReference type="SUPFAM" id="SSF48508">
    <property type="entry name" value="Nuclear receptor ligand-binding domain"/>
    <property type="match status" value="1"/>
</dbReference>
<dbReference type="InterPro" id="IPR001723">
    <property type="entry name" value="Nuclear_hrmn_rcpt"/>
</dbReference>
<evidence type="ECO:0000256" key="6">
    <source>
        <dbReference type="ARBA" id="ARBA00023125"/>
    </source>
</evidence>
<keyword evidence="5 10" id="KW-0805">Transcription regulation</keyword>
<dbReference type="InterPro" id="IPR001628">
    <property type="entry name" value="Znf_hrmn_rcpt"/>
</dbReference>
<dbReference type="GO" id="GO:0032502">
    <property type="term" value="P:developmental process"/>
    <property type="evidence" value="ECO:0007669"/>
    <property type="project" value="UniProtKB-ARBA"/>
</dbReference>
<keyword evidence="9 10" id="KW-0539">Nucleus</keyword>
<evidence type="ECO:0000256" key="3">
    <source>
        <dbReference type="ARBA" id="ARBA00022771"/>
    </source>
</evidence>
<evidence type="ECO:0000256" key="1">
    <source>
        <dbReference type="ARBA" id="ARBA00004123"/>
    </source>
</evidence>
<dbReference type="SMART" id="SM00399">
    <property type="entry name" value="ZnF_C4"/>
    <property type="match status" value="1"/>
</dbReference>
<dbReference type="EnsemblMetazoa" id="AFAF018214-RA">
    <property type="protein sequence ID" value="AFAF018214-PA"/>
    <property type="gene ID" value="AFAF018214"/>
</dbReference>
<evidence type="ECO:0000259" key="13">
    <source>
        <dbReference type="PROSITE" id="PS51843"/>
    </source>
</evidence>
<dbReference type="SUPFAM" id="SSF57716">
    <property type="entry name" value="Glucocorticoid receptor-like (DNA-binding domain)"/>
    <property type="match status" value="1"/>
</dbReference>
<dbReference type="PROSITE" id="PS51843">
    <property type="entry name" value="NR_LBD"/>
    <property type="match status" value="1"/>
</dbReference>
<reference evidence="14" key="2">
    <citation type="submission" date="2020-05" db="UniProtKB">
        <authorList>
            <consortium name="EnsemblMetazoa"/>
        </authorList>
    </citation>
    <scope>IDENTIFICATION</scope>
    <source>
        <strain evidence="14">FAR1</strain>
    </source>
</reference>
<keyword evidence="3 10" id="KW-0863">Zinc-finger</keyword>
<keyword evidence="7 10" id="KW-0804">Transcription</keyword>
<proteinExistence type="inferred from homology"/>
<keyword evidence="8 10" id="KW-0675">Receptor</keyword>
<protein>
    <recommendedName>
        <fullName evidence="16">Nuclear receptor subfamily 2 group E member 1</fullName>
    </recommendedName>
</protein>
<evidence type="ECO:0000256" key="4">
    <source>
        <dbReference type="ARBA" id="ARBA00022833"/>
    </source>
</evidence>
<dbReference type="CDD" id="cd07163">
    <property type="entry name" value="NR_DBD_TLX"/>
    <property type="match status" value="1"/>
</dbReference>
<evidence type="ECO:0000256" key="7">
    <source>
        <dbReference type="ARBA" id="ARBA00023163"/>
    </source>
</evidence>
<dbReference type="GO" id="GO:0008270">
    <property type="term" value="F:zinc ion binding"/>
    <property type="evidence" value="ECO:0007669"/>
    <property type="project" value="UniProtKB-KW"/>
</dbReference>
<dbReference type="AlphaFoldDB" id="A0A182QWE6"/>
<reference evidence="15" key="1">
    <citation type="submission" date="2014-01" db="EMBL/GenBank/DDBJ databases">
        <title>The Genome Sequence of Anopheles farauti FAR1 (V2).</title>
        <authorList>
            <consortium name="The Broad Institute Genomics Platform"/>
            <person name="Neafsey D.E."/>
            <person name="Besansky N."/>
            <person name="Howell P."/>
            <person name="Walton C."/>
            <person name="Young S.K."/>
            <person name="Zeng Q."/>
            <person name="Gargeya S."/>
            <person name="Fitzgerald M."/>
            <person name="Haas B."/>
            <person name="Abouelleil A."/>
            <person name="Allen A.W."/>
            <person name="Alvarado L."/>
            <person name="Arachchi H.M."/>
            <person name="Berlin A.M."/>
            <person name="Chapman S.B."/>
            <person name="Gainer-Dewar J."/>
            <person name="Goldberg J."/>
            <person name="Griggs A."/>
            <person name="Gujja S."/>
            <person name="Hansen M."/>
            <person name="Howarth C."/>
            <person name="Imamovic A."/>
            <person name="Ireland A."/>
            <person name="Larimer J."/>
            <person name="McCowan C."/>
            <person name="Murphy C."/>
            <person name="Pearson M."/>
            <person name="Poon T.W."/>
            <person name="Priest M."/>
            <person name="Roberts A."/>
            <person name="Saif S."/>
            <person name="Shea T."/>
            <person name="Sisk P."/>
            <person name="Sykes S."/>
            <person name="Wortman J."/>
            <person name="Nusbaum C."/>
            <person name="Birren B."/>
        </authorList>
    </citation>
    <scope>NUCLEOTIDE SEQUENCE [LARGE SCALE GENOMIC DNA]</scope>
    <source>
        <strain evidence="15">FAR1</strain>
    </source>
</reference>
<dbReference type="PRINTS" id="PR00398">
    <property type="entry name" value="STRDHORMONER"/>
</dbReference>
<feature type="compositionally biased region" description="Low complexity" evidence="11">
    <location>
        <begin position="230"/>
        <end position="243"/>
    </location>
</feature>
<comment type="subcellular location">
    <subcellularLocation>
        <location evidence="1 10">Nucleus</location>
    </subcellularLocation>
</comment>
<feature type="region of interest" description="Disordered" evidence="11">
    <location>
        <begin position="159"/>
        <end position="208"/>
    </location>
</feature>